<name>A0A8D9F6P1_9HEMI</name>
<proteinExistence type="predicted"/>
<dbReference type="AlphaFoldDB" id="A0A8D9F6P1"/>
<reference evidence="1" key="1">
    <citation type="submission" date="2021-05" db="EMBL/GenBank/DDBJ databases">
        <authorList>
            <person name="Alioto T."/>
            <person name="Alioto T."/>
            <person name="Gomez Garrido J."/>
        </authorList>
    </citation>
    <scope>NUCLEOTIDE SEQUENCE</scope>
</reference>
<accession>A0A8D9F6P1</accession>
<evidence type="ECO:0000313" key="1">
    <source>
        <dbReference type="EMBL" id="CAG6779201.1"/>
    </source>
</evidence>
<sequence>MQPESLYELKIMRRESNDVGREIQTVHRNKGQVLHEKHFTTDFDRGSYSPGNRRKKEFGKIEKRESRGIQTFFKKILLKVGIELLPRYWHLPLPLPPIKTDSWNVKTQEVHILFWDCFVYYL</sequence>
<organism evidence="1">
    <name type="scientific">Cacopsylla melanoneura</name>
    <dbReference type="NCBI Taxonomy" id="428564"/>
    <lineage>
        <taxon>Eukaryota</taxon>
        <taxon>Metazoa</taxon>
        <taxon>Ecdysozoa</taxon>
        <taxon>Arthropoda</taxon>
        <taxon>Hexapoda</taxon>
        <taxon>Insecta</taxon>
        <taxon>Pterygota</taxon>
        <taxon>Neoptera</taxon>
        <taxon>Paraneoptera</taxon>
        <taxon>Hemiptera</taxon>
        <taxon>Sternorrhyncha</taxon>
        <taxon>Psylloidea</taxon>
        <taxon>Psyllidae</taxon>
        <taxon>Psyllinae</taxon>
        <taxon>Cacopsylla</taxon>
    </lineage>
</organism>
<dbReference type="EMBL" id="HBUF01613181">
    <property type="protein sequence ID" value="CAG6779201.1"/>
    <property type="molecule type" value="Transcribed_RNA"/>
</dbReference>
<protein>
    <submittedName>
        <fullName evidence="1">Uncharacterized protein</fullName>
    </submittedName>
</protein>